<accession>A0ABV0ZRI5</accession>
<reference evidence="2 3" key="1">
    <citation type="submission" date="2021-06" db="EMBL/GenBank/DDBJ databases">
        <authorList>
            <person name="Palmer J.M."/>
        </authorList>
    </citation>
    <scope>NUCLEOTIDE SEQUENCE [LARGE SCALE GENOMIC DNA]</scope>
    <source>
        <strain evidence="2 3">AS_MEX2019</strain>
        <tissue evidence="2">Muscle</tissue>
    </source>
</reference>
<dbReference type="Proteomes" id="UP001469553">
    <property type="component" value="Unassembled WGS sequence"/>
</dbReference>
<evidence type="ECO:0000313" key="2">
    <source>
        <dbReference type="EMBL" id="MEQ2308864.1"/>
    </source>
</evidence>
<proteinExistence type="predicted"/>
<organism evidence="2 3">
    <name type="scientific">Ameca splendens</name>
    <dbReference type="NCBI Taxonomy" id="208324"/>
    <lineage>
        <taxon>Eukaryota</taxon>
        <taxon>Metazoa</taxon>
        <taxon>Chordata</taxon>
        <taxon>Craniata</taxon>
        <taxon>Vertebrata</taxon>
        <taxon>Euteleostomi</taxon>
        <taxon>Actinopterygii</taxon>
        <taxon>Neopterygii</taxon>
        <taxon>Teleostei</taxon>
        <taxon>Neoteleostei</taxon>
        <taxon>Acanthomorphata</taxon>
        <taxon>Ovalentaria</taxon>
        <taxon>Atherinomorphae</taxon>
        <taxon>Cyprinodontiformes</taxon>
        <taxon>Goodeidae</taxon>
        <taxon>Ameca</taxon>
    </lineage>
</organism>
<feature type="compositionally biased region" description="Basic and acidic residues" evidence="1">
    <location>
        <begin position="1"/>
        <end position="22"/>
    </location>
</feature>
<evidence type="ECO:0000256" key="1">
    <source>
        <dbReference type="SAM" id="MobiDB-lite"/>
    </source>
</evidence>
<name>A0ABV0ZRI5_9TELE</name>
<feature type="region of interest" description="Disordered" evidence="1">
    <location>
        <begin position="1"/>
        <end position="23"/>
    </location>
</feature>
<comment type="caution">
    <text evidence="2">The sequence shown here is derived from an EMBL/GenBank/DDBJ whole genome shotgun (WGS) entry which is preliminary data.</text>
</comment>
<gene>
    <name evidence="2" type="ORF">AMECASPLE_032694</name>
</gene>
<sequence>MKERYSQEQRQTDGRTDRRTHYQPEVTIGRELPGQPTRWSGLHLVHSNLGVLCLELLQQNPLQQMMLLHSKSSHKDSAEKALGVR</sequence>
<keyword evidence="3" id="KW-1185">Reference proteome</keyword>
<evidence type="ECO:0000313" key="3">
    <source>
        <dbReference type="Proteomes" id="UP001469553"/>
    </source>
</evidence>
<protein>
    <submittedName>
        <fullName evidence="2">Uncharacterized protein</fullName>
    </submittedName>
</protein>
<dbReference type="EMBL" id="JAHRIP010070117">
    <property type="protein sequence ID" value="MEQ2308864.1"/>
    <property type="molecule type" value="Genomic_DNA"/>
</dbReference>